<sequence>MKLHDRLVSVLSSVIVVFIACAFVLMGTEKQVRPYIHTPIARAVYERLMKEREFEEIDRDEWYRLNLDAILSEDVRSKFIQMKWDVDTQKFVDQSSEKSSWIGTQLWHALVTFVAGWKASKTSLNGWLNRGSMFVFSESQFLRLTGWKEDHRSDSLLDLGAGDGNVTARFSRFFGEVFVTEVSSVMRKVLVSRGYQLKDVGQWDSEDDPQKYSMISALNLLDRCDAPISLLKQIPKKLAKNGFVLIALVLPLNQYVENNAPTFAPSEIIGVRGRTTEEQVDSLVECVLEPLGYKLKSWTRLPYLCEGDLHQPYYWMHDIVLLLQHESAMIDEA</sequence>
<dbReference type="PANTHER" id="PTHR12890">
    <property type="entry name" value="DREV PROTEIN"/>
    <property type="match status" value="1"/>
</dbReference>
<dbReference type="GeneID" id="100904908"/>
<name>A0AAJ6QUL6_9ACAR</name>
<accession>A0AAJ6QUL6</accession>
<evidence type="ECO:0000313" key="3">
    <source>
        <dbReference type="RefSeq" id="XP_003744458.1"/>
    </source>
</evidence>
<evidence type="ECO:0000313" key="2">
    <source>
        <dbReference type="Proteomes" id="UP000694867"/>
    </source>
</evidence>
<keyword evidence="2" id="KW-1185">Reference proteome</keyword>
<organism evidence="2 3">
    <name type="scientific">Galendromus occidentalis</name>
    <name type="common">western predatory mite</name>
    <dbReference type="NCBI Taxonomy" id="34638"/>
    <lineage>
        <taxon>Eukaryota</taxon>
        <taxon>Metazoa</taxon>
        <taxon>Ecdysozoa</taxon>
        <taxon>Arthropoda</taxon>
        <taxon>Chelicerata</taxon>
        <taxon>Arachnida</taxon>
        <taxon>Acari</taxon>
        <taxon>Parasitiformes</taxon>
        <taxon>Mesostigmata</taxon>
        <taxon>Gamasina</taxon>
        <taxon>Phytoseioidea</taxon>
        <taxon>Phytoseiidae</taxon>
        <taxon>Typhlodrominae</taxon>
        <taxon>Galendromus</taxon>
    </lineage>
</organism>
<reference evidence="3" key="1">
    <citation type="submission" date="2025-08" db="UniProtKB">
        <authorList>
            <consortium name="RefSeq"/>
        </authorList>
    </citation>
    <scope>IDENTIFICATION</scope>
</reference>
<evidence type="ECO:0000256" key="1">
    <source>
        <dbReference type="SAM" id="Phobius"/>
    </source>
</evidence>
<dbReference type="PANTHER" id="PTHR12890:SF0">
    <property type="entry name" value="PROTEIN-L-HISTIDINE N-PROS-METHYLTRANSFERASE"/>
    <property type="match status" value="1"/>
</dbReference>
<feature type="transmembrane region" description="Helical" evidence="1">
    <location>
        <begin position="7"/>
        <end position="26"/>
    </location>
</feature>
<keyword evidence="1" id="KW-1133">Transmembrane helix</keyword>
<dbReference type="SUPFAM" id="SSF53335">
    <property type="entry name" value="S-adenosyl-L-methionine-dependent methyltransferases"/>
    <property type="match status" value="1"/>
</dbReference>
<dbReference type="Proteomes" id="UP000694867">
    <property type="component" value="Unplaced"/>
</dbReference>
<dbReference type="CDD" id="cd02440">
    <property type="entry name" value="AdoMet_MTases"/>
    <property type="match status" value="1"/>
</dbReference>
<protein>
    <submittedName>
        <fullName evidence="3">Methyltransferase-like protein 9</fullName>
    </submittedName>
</protein>
<gene>
    <name evidence="3" type="primary">LOC100904908</name>
</gene>
<dbReference type="PROSITE" id="PS51257">
    <property type="entry name" value="PROKAR_LIPOPROTEIN"/>
    <property type="match status" value="1"/>
</dbReference>
<dbReference type="KEGG" id="goe:100904908"/>
<dbReference type="Pfam" id="PF05219">
    <property type="entry name" value="DREV"/>
    <property type="match status" value="1"/>
</dbReference>
<keyword evidence="1" id="KW-0472">Membrane</keyword>
<keyword evidence="1" id="KW-0812">Transmembrane</keyword>
<dbReference type="AlphaFoldDB" id="A0AAJ6QUL6"/>
<dbReference type="GO" id="GO:0106370">
    <property type="term" value="F:protein-L-histidine N-pros-methyltransferase activity"/>
    <property type="evidence" value="ECO:0007669"/>
    <property type="project" value="InterPro"/>
</dbReference>
<dbReference type="InterPro" id="IPR007884">
    <property type="entry name" value="METL9"/>
</dbReference>
<dbReference type="Gene3D" id="3.40.50.150">
    <property type="entry name" value="Vaccinia Virus protein VP39"/>
    <property type="match status" value="1"/>
</dbReference>
<proteinExistence type="predicted"/>
<dbReference type="RefSeq" id="XP_003744458.1">
    <property type="nucleotide sequence ID" value="XM_003744410.2"/>
</dbReference>
<dbReference type="InterPro" id="IPR029063">
    <property type="entry name" value="SAM-dependent_MTases_sf"/>
</dbReference>